<sequence>MGKPDEKPANKWNSDSYDEGHSFVFEYGEGVVDLLEPEHGERILDLGCGTGHLTDRIAEPGATVVGLDASEEMVETAHETYPEYTFVNEDARDFSFDDPFDAVFSNAALHWIPEQDAVLESVADALVPGGRFVAELGGTGNVAAIVNAVRDEAAARGYDVESPWYFPSVGEYTSKLESHGFETRYATLFDRPTELDNGTDGLADWLGMFGDSLLSTIPDDEQSTVIAAVEDRLREAQFQDGTWIADYRRLRVVARKTQSSDDR</sequence>
<dbReference type="Proteomes" id="UP000011648">
    <property type="component" value="Unassembled WGS sequence"/>
</dbReference>
<dbReference type="PANTHER" id="PTHR43861:SF1">
    <property type="entry name" value="TRANS-ACONITATE 2-METHYLTRANSFERASE"/>
    <property type="match status" value="1"/>
</dbReference>
<evidence type="ECO:0000256" key="2">
    <source>
        <dbReference type="ARBA" id="ARBA00022679"/>
    </source>
</evidence>
<dbReference type="InterPro" id="IPR029063">
    <property type="entry name" value="SAM-dependent_MTases_sf"/>
</dbReference>
<dbReference type="STRING" id="1230458.C484_09491"/>
<reference evidence="4 5" key="1">
    <citation type="journal article" date="2014" name="PLoS Genet.">
        <title>Phylogenetically driven sequencing of extremely halophilic archaea reveals strategies for static and dynamic osmo-response.</title>
        <authorList>
            <person name="Becker E.A."/>
            <person name="Seitzer P.M."/>
            <person name="Tritt A."/>
            <person name="Larsen D."/>
            <person name="Krusor M."/>
            <person name="Yao A.I."/>
            <person name="Wu D."/>
            <person name="Madern D."/>
            <person name="Eisen J.A."/>
            <person name="Darling A.E."/>
            <person name="Facciotti M.T."/>
        </authorList>
    </citation>
    <scope>NUCLEOTIDE SEQUENCE [LARGE SCALE GENOMIC DNA]</scope>
    <source>
        <strain evidence="4 5">DSM 12281</strain>
    </source>
</reference>
<gene>
    <name evidence="4" type="ORF">C484_09491</name>
</gene>
<evidence type="ECO:0000256" key="1">
    <source>
        <dbReference type="ARBA" id="ARBA00022603"/>
    </source>
</evidence>
<dbReference type="GO" id="GO:0008168">
    <property type="term" value="F:methyltransferase activity"/>
    <property type="evidence" value="ECO:0007669"/>
    <property type="project" value="UniProtKB-KW"/>
</dbReference>
<feature type="domain" description="Methyltransferase" evidence="3">
    <location>
        <begin position="43"/>
        <end position="130"/>
    </location>
</feature>
<dbReference type="GO" id="GO:0032259">
    <property type="term" value="P:methylation"/>
    <property type="evidence" value="ECO:0007669"/>
    <property type="project" value="UniProtKB-KW"/>
</dbReference>
<evidence type="ECO:0000313" key="5">
    <source>
        <dbReference type="Proteomes" id="UP000011648"/>
    </source>
</evidence>
<dbReference type="Gene3D" id="3.40.50.150">
    <property type="entry name" value="Vaccinia Virus protein VP39"/>
    <property type="match status" value="1"/>
</dbReference>
<proteinExistence type="predicted"/>
<dbReference type="OrthoDB" id="11691at2157"/>
<name>M0A1K8_9EURY</name>
<dbReference type="EMBL" id="AOIL01000032">
    <property type="protein sequence ID" value="ELY92211.1"/>
    <property type="molecule type" value="Genomic_DNA"/>
</dbReference>
<comment type="caution">
    <text evidence="4">The sequence shown here is derived from an EMBL/GenBank/DDBJ whole genome shotgun (WGS) entry which is preliminary data.</text>
</comment>
<dbReference type="SUPFAM" id="SSF53335">
    <property type="entry name" value="S-adenosyl-L-methionine-dependent methyltransferases"/>
    <property type="match status" value="1"/>
</dbReference>
<dbReference type="AlphaFoldDB" id="M0A1K8"/>
<dbReference type="InterPro" id="IPR041698">
    <property type="entry name" value="Methyltransf_25"/>
</dbReference>
<dbReference type="PANTHER" id="PTHR43861">
    <property type="entry name" value="TRANS-ACONITATE 2-METHYLTRANSFERASE-RELATED"/>
    <property type="match status" value="1"/>
</dbReference>
<keyword evidence="1 4" id="KW-0489">Methyltransferase</keyword>
<dbReference type="RefSeq" id="WP_006825657.1">
    <property type="nucleotide sequence ID" value="NZ_AOIL01000032.1"/>
</dbReference>
<organism evidence="4 5">
    <name type="scientific">Natrialba taiwanensis DSM 12281</name>
    <dbReference type="NCBI Taxonomy" id="1230458"/>
    <lineage>
        <taxon>Archaea</taxon>
        <taxon>Methanobacteriati</taxon>
        <taxon>Methanobacteriota</taxon>
        <taxon>Stenosarchaea group</taxon>
        <taxon>Halobacteria</taxon>
        <taxon>Halobacteriales</taxon>
        <taxon>Natrialbaceae</taxon>
        <taxon>Natrialba</taxon>
    </lineage>
</organism>
<keyword evidence="5" id="KW-1185">Reference proteome</keyword>
<protein>
    <submittedName>
        <fullName evidence="4">Type 11 methyltransferase</fullName>
    </submittedName>
</protein>
<keyword evidence="2 4" id="KW-0808">Transferase</keyword>
<dbReference type="Pfam" id="PF13649">
    <property type="entry name" value="Methyltransf_25"/>
    <property type="match status" value="1"/>
</dbReference>
<evidence type="ECO:0000259" key="3">
    <source>
        <dbReference type="Pfam" id="PF13649"/>
    </source>
</evidence>
<dbReference type="PATRIC" id="fig|1230458.4.peg.1906"/>
<evidence type="ECO:0000313" key="4">
    <source>
        <dbReference type="EMBL" id="ELY92211.1"/>
    </source>
</evidence>
<accession>M0A1K8</accession>
<dbReference type="CDD" id="cd02440">
    <property type="entry name" value="AdoMet_MTases"/>
    <property type="match status" value="1"/>
</dbReference>